<dbReference type="GO" id="GO:0008745">
    <property type="term" value="F:N-acetylmuramoyl-L-alanine amidase activity"/>
    <property type="evidence" value="ECO:0007669"/>
    <property type="project" value="UniProtKB-EC"/>
</dbReference>
<organism evidence="4 5">
    <name type="scientific">Clostridium magnum DSM 2767</name>
    <dbReference type="NCBI Taxonomy" id="1121326"/>
    <lineage>
        <taxon>Bacteria</taxon>
        <taxon>Bacillati</taxon>
        <taxon>Bacillota</taxon>
        <taxon>Clostridia</taxon>
        <taxon>Eubacteriales</taxon>
        <taxon>Clostridiaceae</taxon>
        <taxon>Clostridium</taxon>
    </lineage>
</organism>
<dbReference type="GO" id="GO:0009253">
    <property type="term" value="P:peptidoglycan catabolic process"/>
    <property type="evidence" value="ECO:0007669"/>
    <property type="project" value="InterPro"/>
</dbReference>
<reference evidence="4 5" key="1">
    <citation type="submission" date="2016-04" db="EMBL/GenBank/DDBJ databases">
        <title>Genome sequence of Clostridium magnum DSM 2767.</title>
        <authorList>
            <person name="Poehlein A."/>
            <person name="Uhlig R."/>
            <person name="Fischer R."/>
            <person name="Bahl H."/>
            <person name="Daniel R."/>
        </authorList>
    </citation>
    <scope>NUCLEOTIDE SEQUENCE [LARGE SCALE GENOMIC DNA]</scope>
    <source>
        <strain evidence="4 5">DSM 2767</strain>
    </source>
</reference>
<evidence type="ECO:0000313" key="5">
    <source>
        <dbReference type="Proteomes" id="UP000076603"/>
    </source>
</evidence>
<dbReference type="InterPro" id="IPR002508">
    <property type="entry name" value="MurNAc-LAA_cat"/>
</dbReference>
<dbReference type="InterPro" id="IPR014755">
    <property type="entry name" value="Cu-Rt/internalin_Ig-like"/>
</dbReference>
<dbReference type="PATRIC" id="fig|1121326.3.peg.4562"/>
<evidence type="ECO:0000313" key="4">
    <source>
        <dbReference type="EMBL" id="KZL90014.1"/>
    </source>
</evidence>
<evidence type="ECO:0000256" key="1">
    <source>
        <dbReference type="ARBA" id="ARBA00022729"/>
    </source>
</evidence>
<comment type="caution">
    <text evidence="4">The sequence shown here is derived from an EMBL/GenBank/DDBJ whole genome shotgun (WGS) entry which is preliminary data.</text>
</comment>
<dbReference type="SMART" id="SM00646">
    <property type="entry name" value="Ami_3"/>
    <property type="match status" value="2"/>
</dbReference>
<feature type="domain" description="MurNAc-LAA" evidence="3">
    <location>
        <begin position="206"/>
        <end position="319"/>
    </location>
</feature>
<dbReference type="Proteomes" id="UP000076603">
    <property type="component" value="Unassembled WGS sequence"/>
</dbReference>
<proteinExistence type="predicted"/>
<keyword evidence="2 4" id="KW-0378">Hydrolase</keyword>
<name>A0A162RJS9_9CLOT</name>
<dbReference type="RefSeq" id="WP_242873107.1">
    <property type="nucleotide sequence ID" value="NZ_FQXL01000038.1"/>
</dbReference>
<dbReference type="InterPro" id="IPR032812">
    <property type="entry name" value="SbsA_Ig"/>
</dbReference>
<dbReference type="GO" id="GO:0030288">
    <property type="term" value="C:outer membrane-bounded periplasmic space"/>
    <property type="evidence" value="ECO:0007669"/>
    <property type="project" value="TreeGrafter"/>
</dbReference>
<dbReference type="Gene3D" id="3.40.630.40">
    <property type="entry name" value="Zn-dependent exopeptidases"/>
    <property type="match status" value="2"/>
</dbReference>
<dbReference type="InterPro" id="IPR011081">
    <property type="entry name" value="Big_4"/>
</dbReference>
<dbReference type="PANTHER" id="PTHR30404:SF0">
    <property type="entry name" value="N-ACETYLMURAMOYL-L-ALANINE AMIDASE AMIC"/>
    <property type="match status" value="1"/>
</dbReference>
<dbReference type="Gene3D" id="2.60.40.1220">
    <property type="match status" value="1"/>
</dbReference>
<dbReference type="Pfam" id="PF13205">
    <property type="entry name" value="Big_5"/>
    <property type="match status" value="1"/>
</dbReference>
<feature type="domain" description="MurNAc-LAA" evidence="3">
    <location>
        <begin position="480"/>
        <end position="591"/>
    </location>
</feature>
<gene>
    <name evidence="4" type="primary">lytC_27</name>
    <name evidence="4" type="ORF">CLMAG_44980</name>
</gene>
<accession>A0A162RJS9</accession>
<sequence>MGNKMRCIYFVLCFLLTVVLSGRFNIVQADAYDDKGIKLDVDNNKSWIIKFNKELDGSTIDESRFVVTDESGQQVPVGVVLGSDGKSVVVSPKSEYGYGKTYNLFVKDGIKSTSKNSLVKTTKMQFTVKSNKANDFNKAYTVTIDAGHGGSDTGNIGQNAVKEKDINLSVALKLGKILQDNGVNVVYTRKSDTVSWDKNNDLQSRFDIANNAKSDFFISIHCNAYPEKPTANGIETYYSGSDEISKALAQSVQSELVSNTGLSDRGIKVGLSQHEILRGTIASPIMVQLGFLTNEQESTTIDSEQFQNNSAADIANGILKSLSLIDKSKEITTISSISNLSVNVAQGDSYSLPLNVTATMSDGSSKKVNVIWEYNTVNTSEIGSYSYKGTVAGYSTPISLLLTVGEKDTRDVICIDPGHGVGGDTGAAGIDGLQEDDVTLAVGLEVGRILEEHDIKVVYTRTEDMRSTSMSVVDSLQRRCDISNNANAKYFVSIHANSFDSSSALGTETLYDTENEESKRLATAIQNSIIKEVGTYDRGLKDGNWLYLVNHANSPTVLTELGFLTNTGDAEKLRDTSYQQKYAQAIANGILQTLGK</sequence>
<keyword evidence="5" id="KW-1185">Reference proteome</keyword>
<dbReference type="Pfam" id="PF07532">
    <property type="entry name" value="Big_4"/>
    <property type="match status" value="1"/>
</dbReference>
<dbReference type="STRING" id="1121326.CLMAG_44980"/>
<dbReference type="Gene3D" id="2.30.30.100">
    <property type="match status" value="1"/>
</dbReference>
<dbReference type="Pfam" id="PF01520">
    <property type="entry name" value="Amidase_3"/>
    <property type="match status" value="2"/>
</dbReference>
<keyword evidence="1" id="KW-0732">Signal</keyword>
<dbReference type="EC" id="3.5.1.28" evidence="4"/>
<dbReference type="EMBL" id="LWAE01000006">
    <property type="protein sequence ID" value="KZL90014.1"/>
    <property type="molecule type" value="Genomic_DNA"/>
</dbReference>
<dbReference type="CDD" id="cd02696">
    <property type="entry name" value="MurNAc-LAA"/>
    <property type="match status" value="2"/>
</dbReference>
<dbReference type="SUPFAM" id="SSF53187">
    <property type="entry name" value="Zn-dependent exopeptidases"/>
    <property type="match status" value="2"/>
</dbReference>
<evidence type="ECO:0000259" key="3">
    <source>
        <dbReference type="SMART" id="SM00646"/>
    </source>
</evidence>
<dbReference type="AlphaFoldDB" id="A0A162RJS9"/>
<dbReference type="PANTHER" id="PTHR30404">
    <property type="entry name" value="N-ACETYLMURAMOYL-L-ALANINE AMIDASE"/>
    <property type="match status" value="1"/>
</dbReference>
<dbReference type="InterPro" id="IPR050695">
    <property type="entry name" value="N-acetylmuramoyl_amidase_3"/>
</dbReference>
<evidence type="ECO:0000256" key="2">
    <source>
        <dbReference type="ARBA" id="ARBA00022801"/>
    </source>
</evidence>
<protein>
    <submittedName>
        <fullName evidence="4">N-acetylmuramoyl-L-alanine amidase LytC</fullName>
        <ecNumber evidence="4">3.5.1.28</ecNumber>
    </submittedName>
</protein>